<evidence type="ECO:0000256" key="1">
    <source>
        <dbReference type="SAM" id="MobiDB-lite"/>
    </source>
</evidence>
<sequence length="84" mass="9290">MVALAWMHLQGHDEAPPRDRPLLERWFAGGGTAGELAGLLPARSCCPRRRQTTRRWGRSGSDGSFTPGAAPDRWPRPTSTPWLP</sequence>
<name>A0A6F8ZDT4_9FIRM</name>
<proteinExistence type="predicted"/>
<dbReference type="Proteomes" id="UP000503399">
    <property type="component" value="Chromosome"/>
</dbReference>
<evidence type="ECO:0000313" key="2">
    <source>
        <dbReference type="EMBL" id="CAB1127612.1"/>
    </source>
</evidence>
<dbReference type="EMBL" id="LR778114">
    <property type="protein sequence ID" value="CAB1127612.1"/>
    <property type="molecule type" value="Genomic_DNA"/>
</dbReference>
<protein>
    <submittedName>
        <fullName evidence="2">Uncharacterized protein</fullName>
    </submittedName>
</protein>
<feature type="compositionally biased region" description="Basic residues" evidence="1">
    <location>
        <begin position="48"/>
        <end position="57"/>
    </location>
</feature>
<dbReference type="KEGG" id="hfv:R50_0106"/>
<feature type="region of interest" description="Disordered" evidence="1">
    <location>
        <begin position="48"/>
        <end position="84"/>
    </location>
</feature>
<reference evidence="2 3" key="1">
    <citation type="submission" date="2020-02" db="EMBL/GenBank/DDBJ databases">
        <authorList>
            <person name="Hogendoorn C."/>
        </authorList>
    </citation>
    <scope>NUCLEOTIDE SEQUENCE [LARGE SCALE GENOMIC DNA]</scope>
    <source>
        <strain evidence="2">R501</strain>
    </source>
</reference>
<accession>A0A6F8ZDT4</accession>
<keyword evidence="3" id="KW-1185">Reference proteome</keyword>
<organism evidence="2 3">
    <name type="scientific">Candidatus Hydrogenisulfobacillus filiaventi</name>
    <dbReference type="NCBI Taxonomy" id="2707344"/>
    <lineage>
        <taxon>Bacteria</taxon>
        <taxon>Bacillati</taxon>
        <taxon>Bacillota</taxon>
        <taxon>Clostridia</taxon>
        <taxon>Eubacteriales</taxon>
        <taxon>Clostridiales Family XVII. Incertae Sedis</taxon>
        <taxon>Candidatus Hydrogenisulfobacillus</taxon>
    </lineage>
</organism>
<dbReference type="AlphaFoldDB" id="A0A6F8ZDT4"/>
<evidence type="ECO:0000313" key="3">
    <source>
        <dbReference type="Proteomes" id="UP000503399"/>
    </source>
</evidence>
<gene>
    <name evidence="2" type="ORF">R50_0106</name>
</gene>